<protein>
    <submittedName>
        <fullName evidence="3">Uncharacterized protein</fullName>
    </submittedName>
</protein>
<evidence type="ECO:0000256" key="2">
    <source>
        <dbReference type="SAM" id="SignalP"/>
    </source>
</evidence>
<gene>
    <name evidence="3" type="ORF">QHF89_28610</name>
</gene>
<feature type="signal peptide" evidence="2">
    <location>
        <begin position="1"/>
        <end position="27"/>
    </location>
</feature>
<keyword evidence="4" id="KW-1185">Reference proteome</keyword>
<keyword evidence="2" id="KW-0732">Signal</keyword>
<feature type="compositionally biased region" description="Polar residues" evidence="1">
    <location>
        <begin position="57"/>
        <end position="70"/>
    </location>
</feature>
<name>A0ABT6NYU3_9BACT</name>
<evidence type="ECO:0000313" key="3">
    <source>
        <dbReference type="EMBL" id="MDI1433493.1"/>
    </source>
</evidence>
<feature type="region of interest" description="Disordered" evidence="1">
    <location>
        <begin position="53"/>
        <end position="73"/>
    </location>
</feature>
<dbReference type="Proteomes" id="UP001160301">
    <property type="component" value="Unassembled WGS sequence"/>
</dbReference>
<dbReference type="EMBL" id="JARZHI010000030">
    <property type="protein sequence ID" value="MDI1433493.1"/>
    <property type="molecule type" value="Genomic_DNA"/>
</dbReference>
<organism evidence="3 4">
    <name type="scientific">Polyangium sorediatum</name>
    <dbReference type="NCBI Taxonomy" id="889274"/>
    <lineage>
        <taxon>Bacteria</taxon>
        <taxon>Pseudomonadati</taxon>
        <taxon>Myxococcota</taxon>
        <taxon>Polyangia</taxon>
        <taxon>Polyangiales</taxon>
        <taxon>Polyangiaceae</taxon>
        <taxon>Polyangium</taxon>
    </lineage>
</organism>
<accession>A0ABT6NYU3</accession>
<proteinExistence type="predicted"/>
<sequence>MAGIVTLVARTGIFTLAALLCALSACANVPRINTSPDTPTLTEPKRTLVLGEVARGDTSSPDHSGGSTCKNGGRTGQDLDHLYGFEVRETASYRFEFVPETFEGVIQIQQKDKAGPGHFGIGCKAARAGGKATLSIPLEPGAYWVIVDGNLWDEAGTYTLRVDRDTSNTAVIRPEEPALVAPLCANAPLVRPGERSYGTFESQPGGARASCGLAGGGSVHRLSLAAPTRIRLRAAAHFQPALEIRSACHGKPVACARADAGHYEVEVTADLPAGDHFVVLDSPQLGERNRNGSQLDKARLVGAYVIDAEEVRP</sequence>
<dbReference type="RefSeq" id="WP_136968260.1">
    <property type="nucleotide sequence ID" value="NZ_JARZHI010000030.1"/>
</dbReference>
<feature type="chain" id="PRO_5047137993" evidence="2">
    <location>
        <begin position="28"/>
        <end position="313"/>
    </location>
</feature>
<comment type="caution">
    <text evidence="3">The sequence shown here is derived from an EMBL/GenBank/DDBJ whole genome shotgun (WGS) entry which is preliminary data.</text>
</comment>
<evidence type="ECO:0000256" key="1">
    <source>
        <dbReference type="SAM" id="MobiDB-lite"/>
    </source>
</evidence>
<reference evidence="3 4" key="1">
    <citation type="submission" date="2023-04" db="EMBL/GenBank/DDBJ databases">
        <title>The genome sequence of Polyangium sorediatum DSM14670.</title>
        <authorList>
            <person name="Zhang X."/>
        </authorList>
    </citation>
    <scope>NUCLEOTIDE SEQUENCE [LARGE SCALE GENOMIC DNA]</scope>
    <source>
        <strain evidence="3 4">DSM 14670</strain>
    </source>
</reference>
<evidence type="ECO:0000313" key="4">
    <source>
        <dbReference type="Proteomes" id="UP001160301"/>
    </source>
</evidence>